<dbReference type="SUPFAM" id="SSF54373">
    <property type="entry name" value="FAD-linked reductases, C-terminal domain"/>
    <property type="match status" value="1"/>
</dbReference>
<dbReference type="OMA" id="EFFDNYQ"/>
<dbReference type="Proteomes" id="UP000054937">
    <property type="component" value="Unassembled WGS sequence"/>
</dbReference>
<dbReference type="PROSITE" id="PS50088">
    <property type="entry name" value="ANK_REPEAT"/>
    <property type="match status" value="2"/>
</dbReference>
<evidence type="ECO:0000256" key="2">
    <source>
        <dbReference type="SAM" id="Coils"/>
    </source>
</evidence>
<evidence type="ECO:0000259" key="3">
    <source>
        <dbReference type="Pfam" id="PF01593"/>
    </source>
</evidence>
<proteinExistence type="predicted"/>
<dbReference type="InterPro" id="IPR002937">
    <property type="entry name" value="Amino_oxidase"/>
</dbReference>
<dbReference type="EMBL" id="LDAU01000135">
    <property type="protein sequence ID" value="KRX03353.1"/>
    <property type="molecule type" value="Genomic_DNA"/>
</dbReference>
<comment type="caution">
    <text evidence="4">The sequence shown here is derived from an EMBL/GenBank/DDBJ whole genome shotgun (WGS) entry which is preliminary data.</text>
</comment>
<gene>
    <name evidence="4" type="ORF">PPERSA_05711</name>
</gene>
<dbReference type="SMART" id="SM00248">
    <property type="entry name" value="ANK"/>
    <property type="match status" value="3"/>
</dbReference>
<keyword evidence="2" id="KW-0175">Coiled coil</keyword>
<dbReference type="InterPro" id="IPR036188">
    <property type="entry name" value="FAD/NAD-bd_sf"/>
</dbReference>
<dbReference type="Gene3D" id="3.50.50.60">
    <property type="entry name" value="FAD/NAD(P)-binding domain"/>
    <property type="match status" value="1"/>
</dbReference>
<feature type="domain" description="Amine oxidase" evidence="3">
    <location>
        <begin position="240"/>
        <end position="657"/>
    </location>
</feature>
<dbReference type="InParanoid" id="A0A0V0QLW3"/>
<evidence type="ECO:0000313" key="5">
    <source>
        <dbReference type="Proteomes" id="UP000054937"/>
    </source>
</evidence>
<dbReference type="OrthoDB" id="406280at2759"/>
<dbReference type="Pfam" id="PF13606">
    <property type="entry name" value="Ank_3"/>
    <property type="match status" value="1"/>
</dbReference>
<dbReference type="PANTHER" id="PTHR10742">
    <property type="entry name" value="FLAVIN MONOAMINE OXIDASE"/>
    <property type="match status" value="1"/>
</dbReference>
<dbReference type="SUPFAM" id="SSF48403">
    <property type="entry name" value="Ankyrin repeat"/>
    <property type="match status" value="1"/>
</dbReference>
<dbReference type="PROSITE" id="PS50297">
    <property type="entry name" value="ANK_REP_REGION"/>
    <property type="match status" value="1"/>
</dbReference>
<sequence>MLQNLYKGSRNQQPKDLLNIWFYAEQGDLEKLENLIGYMSDINYQFFWGRTLFHYASMSGQIKVGQWLIDKGINTYIKDSYGWTGHNWISNNLSAQLIKENPGIQKNVLQKLQVNQDDLDLYDASELGYLQLASILVTQNKKLIDCRGAFGRTPLHLAVICGHETMCQFLLEQGANPSLKDNFNLNPIQYAQKLNRKNINAQISKIINQRKNLKDNVIQLNDNQLQQMQNEVIILGAGAAGIGAGRSFLKIGIKPLILEAQDIAGGRARSENFNGYTIDLGGQWIHSYNKNNSIYKLLQELGGGLDYRGAKCQQQVADEELGLNIPPDILQTAQFEAQNIHKQIIQLSNQISEDMPISKSIKNCYDQIMNKYKKSPCIQRLINLLLYFNEQYEGASFDKLSTKHGLFSGNEPGGDQVPLGGYGTLMQKAAQDLNIKYNQEVQEIDYQNENSIAIKTKSGEVYQCKKLIVSLPLGILQNMPETVQFRPELSAERIQNLKLIGNGLMDKIFLRFEIKFWDDFHSLLVAFKRKGKDAFFLNLEPYSKQNILCMFMVDNYAEETENLKDEQIIERTLTSLRTIFGDKVSKLLEYKVTRWKQNKYSMGSYSHFATGSSIQTCLKLSESIQDRIFFAGEYLYFNNLGTVAGAYTSGQIAAQKIQSLF</sequence>
<dbReference type="Pfam" id="PF00023">
    <property type="entry name" value="Ank"/>
    <property type="match status" value="1"/>
</dbReference>
<dbReference type="PANTHER" id="PTHR10742:SF410">
    <property type="entry name" value="LYSINE-SPECIFIC HISTONE DEMETHYLASE 2"/>
    <property type="match status" value="1"/>
</dbReference>
<keyword evidence="1" id="KW-0040">ANK repeat</keyword>
<feature type="coiled-coil region" evidence="2">
    <location>
        <begin position="196"/>
        <end position="223"/>
    </location>
</feature>
<organism evidence="4 5">
    <name type="scientific">Pseudocohnilembus persalinus</name>
    <name type="common">Ciliate</name>
    <dbReference type="NCBI Taxonomy" id="266149"/>
    <lineage>
        <taxon>Eukaryota</taxon>
        <taxon>Sar</taxon>
        <taxon>Alveolata</taxon>
        <taxon>Ciliophora</taxon>
        <taxon>Intramacronucleata</taxon>
        <taxon>Oligohymenophorea</taxon>
        <taxon>Scuticociliatia</taxon>
        <taxon>Philasterida</taxon>
        <taxon>Pseudocohnilembidae</taxon>
        <taxon>Pseudocohnilembus</taxon>
    </lineage>
</organism>
<dbReference type="InterPro" id="IPR002110">
    <property type="entry name" value="Ankyrin_rpt"/>
</dbReference>
<dbReference type="Pfam" id="PF01593">
    <property type="entry name" value="Amino_oxidase"/>
    <property type="match status" value="1"/>
</dbReference>
<feature type="repeat" description="ANK" evidence="1">
    <location>
        <begin position="150"/>
        <end position="182"/>
    </location>
</feature>
<dbReference type="GO" id="GO:0016491">
    <property type="term" value="F:oxidoreductase activity"/>
    <property type="evidence" value="ECO:0007669"/>
    <property type="project" value="InterPro"/>
</dbReference>
<name>A0A0V0QLW3_PSEPJ</name>
<dbReference type="Gene3D" id="1.25.40.20">
    <property type="entry name" value="Ankyrin repeat-containing domain"/>
    <property type="match status" value="2"/>
</dbReference>
<accession>A0A0V0QLW3</accession>
<evidence type="ECO:0000313" key="4">
    <source>
        <dbReference type="EMBL" id="KRX03353.1"/>
    </source>
</evidence>
<keyword evidence="5" id="KW-1185">Reference proteome</keyword>
<evidence type="ECO:0000256" key="1">
    <source>
        <dbReference type="PROSITE-ProRule" id="PRU00023"/>
    </source>
</evidence>
<dbReference type="Gene3D" id="3.90.660.10">
    <property type="match status" value="1"/>
</dbReference>
<dbReference type="InterPro" id="IPR050281">
    <property type="entry name" value="Flavin_monoamine_oxidase"/>
</dbReference>
<dbReference type="SUPFAM" id="SSF51905">
    <property type="entry name" value="FAD/NAD(P)-binding domain"/>
    <property type="match status" value="1"/>
</dbReference>
<reference evidence="4 5" key="1">
    <citation type="journal article" date="2015" name="Sci. Rep.">
        <title>Genome of the facultative scuticociliatosis pathogen Pseudocohnilembus persalinus provides insight into its virulence through horizontal gene transfer.</title>
        <authorList>
            <person name="Xiong J."/>
            <person name="Wang G."/>
            <person name="Cheng J."/>
            <person name="Tian M."/>
            <person name="Pan X."/>
            <person name="Warren A."/>
            <person name="Jiang C."/>
            <person name="Yuan D."/>
            <person name="Miao W."/>
        </authorList>
    </citation>
    <scope>NUCLEOTIDE SEQUENCE [LARGE SCALE GENOMIC DNA]</scope>
    <source>
        <strain evidence="4">36N120E</strain>
    </source>
</reference>
<feature type="repeat" description="ANK" evidence="1">
    <location>
        <begin position="48"/>
        <end position="80"/>
    </location>
</feature>
<protein>
    <submittedName>
        <fullName evidence="4">Ankyrin repeat-containing domain</fullName>
    </submittedName>
</protein>
<dbReference type="InterPro" id="IPR036770">
    <property type="entry name" value="Ankyrin_rpt-contain_sf"/>
</dbReference>
<dbReference type="AlphaFoldDB" id="A0A0V0QLW3"/>